<evidence type="ECO:0000256" key="2">
    <source>
        <dbReference type="ARBA" id="ARBA00022840"/>
    </source>
</evidence>
<dbReference type="GO" id="GO:0005741">
    <property type="term" value="C:mitochondrial outer membrane"/>
    <property type="evidence" value="ECO:0007669"/>
    <property type="project" value="TreeGrafter"/>
</dbReference>
<keyword evidence="5" id="KW-1185">Reference proteome</keyword>
<comment type="caution">
    <text evidence="4">The sequence shown here is derived from an EMBL/GenBank/DDBJ whole genome shotgun (WGS) entry which is preliminary data.</text>
</comment>
<name>A0A834XHL9_9FABA</name>
<dbReference type="EMBL" id="JAAIUW010000001">
    <property type="protein sequence ID" value="KAF7844387.1"/>
    <property type="molecule type" value="Genomic_DNA"/>
</dbReference>
<evidence type="ECO:0000313" key="5">
    <source>
        <dbReference type="Proteomes" id="UP000634136"/>
    </source>
</evidence>
<feature type="region of interest" description="Disordered" evidence="3">
    <location>
        <begin position="175"/>
        <end position="197"/>
    </location>
</feature>
<sequence>MPVIYLQWERLPEMQPRPMAPNKDLAVYGYGNLRWRDRMEEWKKKQGDKLQVVKHEGGGNFGDQLDGPEFPIENTKSVLVATCFVHLRYKKYAKFTTDLTTINPRILLSGPTGSEIYQEMLAKALANYFKAKLLIFDSHLLLGGLSSKEAELLNNGSNAEKSCSCTELSLTATDLGRSMDPSTSETEMPSSSNAPTQFGLESQHKLETYIVPSTSGAIRNCLFKLGISSSISSIFKKL</sequence>
<dbReference type="OrthoDB" id="1737270at2759"/>
<keyword evidence="1" id="KW-0547">Nucleotide-binding</keyword>
<evidence type="ECO:0000256" key="1">
    <source>
        <dbReference type="ARBA" id="ARBA00022741"/>
    </source>
</evidence>
<keyword evidence="2" id="KW-0067">ATP-binding</keyword>
<dbReference type="Proteomes" id="UP000634136">
    <property type="component" value="Unassembled WGS sequence"/>
</dbReference>
<evidence type="ECO:0000256" key="3">
    <source>
        <dbReference type="SAM" id="MobiDB-lite"/>
    </source>
</evidence>
<dbReference type="PANTHER" id="PTHR45644:SF39">
    <property type="entry name" value="AAA-TYPE ATPASE FAMILY PROTEIN-RELATED"/>
    <property type="match status" value="1"/>
</dbReference>
<organism evidence="4 5">
    <name type="scientific">Senna tora</name>
    <dbReference type="NCBI Taxonomy" id="362788"/>
    <lineage>
        <taxon>Eukaryota</taxon>
        <taxon>Viridiplantae</taxon>
        <taxon>Streptophyta</taxon>
        <taxon>Embryophyta</taxon>
        <taxon>Tracheophyta</taxon>
        <taxon>Spermatophyta</taxon>
        <taxon>Magnoliopsida</taxon>
        <taxon>eudicotyledons</taxon>
        <taxon>Gunneridae</taxon>
        <taxon>Pentapetalae</taxon>
        <taxon>rosids</taxon>
        <taxon>fabids</taxon>
        <taxon>Fabales</taxon>
        <taxon>Fabaceae</taxon>
        <taxon>Caesalpinioideae</taxon>
        <taxon>Cassia clade</taxon>
        <taxon>Senna</taxon>
    </lineage>
</organism>
<protein>
    <submittedName>
        <fullName evidence="4">Uncharacterized protein</fullName>
    </submittedName>
</protein>
<dbReference type="GO" id="GO:0005524">
    <property type="term" value="F:ATP binding"/>
    <property type="evidence" value="ECO:0007669"/>
    <property type="project" value="UniProtKB-KW"/>
</dbReference>
<evidence type="ECO:0000313" key="4">
    <source>
        <dbReference type="EMBL" id="KAF7844387.1"/>
    </source>
</evidence>
<proteinExistence type="predicted"/>
<gene>
    <name evidence="4" type="ORF">G2W53_001292</name>
</gene>
<accession>A0A834XHL9</accession>
<dbReference type="InterPro" id="IPR051701">
    <property type="entry name" value="Mito_OM_Translocase_MSP1"/>
</dbReference>
<dbReference type="PANTHER" id="PTHR45644">
    <property type="entry name" value="AAA ATPASE, PUTATIVE (AFU_ORTHOLOGUE AFUA_2G12920)-RELATED-RELATED"/>
    <property type="match status" value="1"/>
</dbReference>
<feature type="compositionally biased region" description="Low complexity" evidence="3">
    <location>
        <begin position="181"/>
        <end position="192"/>
    </location>
</feature>
<reference evidence="4" key="1">
    <citation type="submission" date="2020-09" db="EMBL/GenBank/DDBJ databases">
        <title>Genome-Enabled Discovery of Anthraquinone Biosynthesis in Senna tora.</title>
        <authorList>
            <person name="Kang S.-H."/>
            <person name="Pandey R.P."/>
            <person name="Lee C.-M."/>
            <person name="Sim J.-S."/>
            <person name="Jeong J.-T."/>
            <person name="Choi B.-S."/>
            <person name="Jung M."/>
            <person name="Ginzburg D."/>
            <person name="Zhao K."/>
            <person name="Won S.Y."/>
            <person name="Oh T.-J."/>
            <person name="Yu Y."/>
            <person name="Kim N.-H."/>
            <person name="Lee O.R."/>
            <person name="Lee T.-H."/>
            <person name="Bashyal P."/>
            <person name="Kim T.-S."/>
            <person name="Lee W.-H."/>
            <person name="Kawkins C."/>
            <person name="Kim C.-K."/>
            <person name="Kim J.S."/>
            <person name="Ahn B.O."/>
            <person name="Rhee S.Y."/>
            <person name="Sohng J.K."/>
        </authorList>
    </citation>
    <scope>NUCLEOTIDE SEQUENCE</scope>
    <source>
        <tissue evidence="4">Leaf</tissue>
    </source>
</reference>
<dbReference type="AlphaFoldDB" id="A0A834XHL9"/>